<dbReference type="OrthoDB" id="9790569at2"/>
<reference evidence="1 2" key="1">
    <citation type="journal article" date="2010" name="Proc. Natl. Acad. Sci. U.S.A.">
        <title>A Nitrospira metagenome illuminates the physiology and evolution of globally important nitrite-oxidizing bacteria.</title>
        <authorList>
            <person name="Lucker S."/>
            <person name="Wagner M."/>
            <person name="Maixner F."/>
            <person name="Pelletier E."/>
            <person name="Koch H."/>
            <person name="Vacherie B."/>
            <person name="Rattei T."/>
            <person name="Sinninghe Damste J."/>
            <person name="Spieck E."/>
            <person name="Le Paslier D."/>
            <person name="Daims H."/>
        </authorList>
    </citation>
    <scope>NUCLEOTIDE SEQUENCE [LARGE SCALE GENOMIC DNA]</scope>
</reference>
<name>D8PC54_9BACT</name>
<sequence>MSGEDRRTVGAGRLALGLLFLAGCTSVAQVTTWSDEACRQKVRDQLQSILTEEGEPGDVANRLAVNTTVVLATGSLGPRPFGVSSPSGADYSFFVQRKGEGCLLRLFGRQRGFTRYSNNLTYISTRSLDGCACAE</sequence>
<keyword evidence="2" id="KW-1185">Reference proteome</keyword>
<evidence type="ECO:0000313" key="1">
    <source>
        <dbReference type="EMBL" id="CBK40813.1"/>
    </source>
</evidence>
<evidence type="ECO:0008006" key="3">
    <source>
        <dbReference type="Google" id="ProtNLM"/>
    </source>
</evidence>
<dbReference type="Proteomes" id="UP000001660">
    <property type="component" value="Chromosome"/>
</dbReference>
<organism evidence="1 2">
    <name type="scientific">Nitrospira defluvii</name>
    <dbReference type="NCBI Taxonomy" id="330214"/>
    <lineage>
        <taxon>Bacteria</taxon>
        <taxon>Pseudomonadati</taxon>
        <taxon>Nitrospirota</taxon>
        <taxon>Nitrospiria</taxon>
        <taxon>Nitrospirales</taxon>
        <taxon>Nitrospiraceae</taxon>
        <taxon>Nitrospira</taxon>
    </lineage>
</organism>
<proteinExistence type="predicted"/>
<evidence type="ECO:0000313" key="2">
    <source>
        <dbReference type="Proteomes" id="UP000001660"/>
    </source>
</evidence>
<dbReference type="KEGG" id="nde:NIDE1053"/>
<dbReference type="EMBL" id="FP929003">
    <property type="protein sequence ID" value="CBK40813.1"/>
    <property type="molecule type" value="Genomic_DNA"/>
</dbReference>
<dbReference type="eggNOG" id="ENOG50343YA">
    <property type="taxonomic scope" value="Bacteria"/>
</dbReference>
<accession>D8PC54</accession>
<dbReference type="AlphaFoldDB" id="D8PC54"/>
<protein>
    <recommendedName>
        <fullName evidence="3">Lipoprotein</fullName>
    </recommendedName>
</protein>
<dbReference type="PROSITE" id="PS51257">
    <property type="entry name" value="PROKAR_LIPOPROTEIN"/>
    <property type="match status" value="1"/>
</dbReference>
<dbReference type="STRING" id="330214.NIDE1053"/>
<dbReference type="HOGENOM" id="CLU_1881954_0_0_0"/>
<gene>
    <name evidence="1" type="ORF">NIDE1053</name>
</gene>